<evidence type="ECO:0000256" key="1">
    <source>
        <dbReference type="ARBA" id="ARBA00022448"/>
    </source>
</evidence>
<evidence type="ECO:0000259" key="3">
    <source>
        <dbReference type="PROSITE" id="PS50893"/>
    </source>
</evidence>
<dbReference type="Pfam" id="PF00005">
    <property type="entry name" value="ABC_tran"/>
    <property type="match status" value="1"/>
</dbReference>
<dbReference type="InterPro" id="IPR027417">
    <property type="entry name" value="P-loop_NTPase"/>
</dbReference>
<evidence type="ECO:0000256" key="2">
    <source>
        <dbReference type="SAM" id="MobiDB-lite"/>
    </source>
</evidence>
<feature type="region of interest" description="Disordered" evidence="2">
    <location>
        <begin position="338"/>
        <end position="370"/>
    </location>
</feature>
<dbReference type="PROSITE" id="PS50893">
    <property type="entry name" value="ABC_TRANSPORTER_2"/>
    <property type="match status" value="1"/>
</dbReference>
<gene>
    <name evidence="4" type="primary">CDR1_2</name>
    <name evidence="4" type="ORF">SLS53_008978</name>
</gene>
<dbReference type="PANTHER" id="PTHR19241">
    <property type="entry name" value="ATP-BINDING CASSETTE TRANSPORTER"/>
    <property type="match status" value="1"/>
</dbReference>
<feature type="compositionally biased region" description="Basic and acidic residues" evidence="2">
    <location>
        <begin position="349"/>
        <end position="363"/>
    </location>
</feature>
<dbReference type="GO" id="GO:0005524">
    <property type="term" value="F:ATP binding"/>
    <property type="evidence" value="ECO:0007669"/>
    <property type="project" value="InterPro"/>
</dbReference>
<name>A0AAN9TW98_9PEZI</name>
<comment type="caution">
    <text evidence="4">The sequence shown here is derived from an EMBL/GenBank/DDBJ whole genome shotgun (WGS) entry which is preliminary data.</text>
</comment>
<sequence>MEQSTRDSAFRDWLVRKQSQARLCLGLAFNNLHVHGFVSSARLQPTVVSYALAIPRLAWKLLSRQSDQRIQILHGIDGLISSGEMLLVLGRPGSGCTTFLKALAGDTHGIFIGDESDINYGGLDFERMHRDFKGESIYLAEVDVHFPELTLGQTLNFALSTRELGPQRNAISQKMSRDLSTLFDLDNAFDTWMGSAMIRGVSGGEKRRTSIAEAIASGAQVQLWDNSTRGLDSATALRFIELLRRFDKVTLLYEGRQIYFGPIDSAAQYFYDLGFERPLRATTPDFLTSLTNPEERITRAGFEDKVPRSPDEFANAWKQSAQARQLLSDIAAFNLSHPPMTTKTGTSQEKVELESKLSGDSKDYAISPAQ</sequence>
<reference evidence="4 5" key="1">
    <citation type="journal article" date="2023" name="PLoS ONE">
        <title>Cytospora paraplurivora sp. nov. isolated from orchards with fruit tree decline syndrome in Ontario, Canada.</title>
        <authorList>
            <person name="Ilyukhin E."/>
            <person name="Nguyen H.D.T."/>
            <person name="Castle A.J."/>
            <person name="Ellouze W."/>
        </authorList>
    </citation>
    <scope>NUCLEOTIDE SEQUENCE [LARGE SCALE GENOMIC DNA]</scope>
    <source>
        <strain evidence="4 5">FDS-564</strain>
    </source>
</reference>
<dbReference type="EMBL" id="JAJSPL020000061">
    <property type="protein sequence ID" value="KAK7730588.1"/>
    <property type="molecule type" value="Genomic_DNA"/>
</dbReference>
<dbReference type="SUPFAM" id="SSF52540">
    <property type="entry name" value="P-loop containing nucleoside triphosphate hydrolases"/>
    <property type="match status" value="1"/>
</dbReference>
<proteinExistence type="predicted"/>
<protein>
    <submittedName>
        <fullName evidence="4">Multidrug resistance protein</fullName>
    </submittedName>
</protein>
<feature type="domain" description="ABC transporter" evidence="3">
    <location>
        <begin position="57"/>
        <end position="300"/>
    </location>
</feature>
<dbReference type="InterPro" id="IPR003439">
    <property type="entry name" value="ABC_transporter-like_ATP-bd"/>
</dbReference>
<evidence type="ECO:0000313" key="4">
    <source>
        <dbReference type="EMBL" id="KAK7730588.1"/>
    </source>
</evidence>
<keyword evidence="1" id="KW-0813">Transport</keyword>
<accession>A0AAN9TW98</accession>
<dbReference type="GO" id="GO:0016887">
    <property type="term" value="F:ATP hydrolysis activity"/>
    <property type="evidence" value="ECO:0007669"/>
    <property type="project" value="InterPro"/>
</dbReference>
<keyword evidence="5" id="KW-1185">Reference proteome</keyword>
<feature type="compositionally biased region" description="Polar residues" evidence="2">
    <location>
        <begin position="339"/>
        <end position="348"/>
    </location>
</feature>
<dbReference type="Gene3D" id="3.40.50.300">
    <property type="entry name" value="P-loop containing nucleotide triphosphate hydrolases"/>
    <property type="match status" value="1"/>
</dbReference>
<organism evidence="4 5">
    <name type="scientific">Cytospora paraplurivora</name>
    <dbReference type="NCBI Taxonomy" id="2898453"/>
    <lineage>
        <taxon>Eukaryota</taxon>
        <taxon>Fungi</taxon>
        <taxon>Dikarya</taxon>
        <taxon>Ascomycota</taxon>
        <taxon>Pezizomycotina</taxon>
        <taxon>Sordariomycetes</taxon>
        <taxon>Sordariomycetidae</taxon>
        <taxon>Diaporthales</taxon>
        <taxon>Cytosporaceae</taxon>
        <taxon>Cytospora</taxon>
    </lineage>
</organism>
<dbReference type="Proteomes" id="UP001320245">
    <property type="component" value="Unassembled WGS sequence"/>
</dbReference>
<evidence type="ECO:0000313" key="5">
    <source>
        <dbReference type="Proteomes" id="UP001320245"/>
    </source>
</evidence>
<dbReference type="AlphaFoldDB" id="A0AAN9TW98"/>